<name>A0ABD2N1Q6_9CUCU</name>
<comment type="caution">
    <text evidence="1">The sequence shown here is derived from an EMBL/GenBank/DDBJ whole genome shotgun (WGS) entry which is preliminary data.</text>
</comment>
<organism evidence="1 2">
    <name type="scientific">Cryptolaemus montrouzieri</name>
    <dbReference type="NCBI Taxonomy" id="559131"/>
    <lineage>
        <taxon>Eukaryota</taxon>
        <taxon>Metazoa</taxon>
        <taxon>Ecdysozoa</taxon>
        <taxon>Arthropoda</taxon>
        <taxon>Hexapoda</taxon>
        <taxon>Insecta</taxon>
        <taxon>Pterygota</taxon>
        <taxon>Neoptera</taxon>
        <taxon>Endopterygota</taxon>
        <taxon>Coleoptera</taxon>
        <taxon>Polyphaga</taxon>
        <taxon>Cucujiformia</taxon>
        <taxon>Coccinelloidea</taxon>
        <taxon>Coccinellidae</taxon>
        <taxon>Scymninae</taxon>
        <taxon>Scymnini</taxon>
        <taxon>Cryptolaemus</taxon>
    </lineage>
</organism>
<protein>
    <submittedName>
        <fullName evidence="1">Uncharacterized protein</fullName>
    </submittedName>
</protein>
<dbReference type="EMBL" id="JABFTP020000062">
    <property type="protein sequence ID" value="KAL3272579.1"/>
    <property type="molecule type" value="Genomic_DNA"/>
</dbReference>
<evidence type="ECO:0000313" key="2">
    <source>
        <dbReference type="Proteomes" id="UP001516400"/>
    </source>
</evidence>
<dbReference type="Proteomes" id="UP001516400">
    <property type="component" value="Unassembled WGS sequence"/>
</dbReference>
<dbReference type="AlphaFoldDB" id="A0ABD2N1Q6"/>
<accession>A0ABD2N1Q6</accession>
<feature type="non-terminal residue" evidence="1">
    <location>
        <position position="57"/>
    </location>
</feature>
<proteinExistence type="predicted"/>
<evidence type="ECO:0000313" key="1">
    <source>
        <dbReference type="EMBL" id="KAL3272579.1"/>
    </source>
</evidence>
<sequence>MEKIIAKDQIQVEICRNIPKKASSDIVNLKGQSVRMKGFQNEIPTSPTNGTILKDQS</sequence>
<gene>
    <name evidence="1" type="ORF">HHI36_014049</name>
</gene>
<reference evidence="1 2" key="1">
    <citation type="journal article" date="2021" name="BMC Biol.">
        <title>Horizontally acquired antibacterial genes associated with adaptive radiation of ladybird beetles.</title>
        <authorList>
            <person name="Li H.S."/>
            <person name="Tang X.F."/>
            <person name="Huang Y.H."/>
            <person name="Xu Z.Y."/>
            <person name="Chen M.L."/>
            <person name="Du X.Y."/>
            <person name="Qiu B.Y."/>
            <person name="Chen P.T."/>
            <person name="Zhang W."/>
            <person name="Slipinski A."/>
            <person name="Escalona H.E."/>
            <person name="Waterhouse R.M."/>
            <person name="Zwick A."/>
            <person name="Pang H."/>
        </authorList>
    </citation>
    <scope>NUCLEOTIDE SEQUENCE [LARGE SCALE GENOMIC DNA]</scope>
    <source>
        <strain evidence="1">SYSU2018</strain>
    </source>
</reference>
<keyword evidence="2" id="KW-1185">Reference proteome</keyword>